<evidence type="ECO:0000313" key="3">
    <source>
        <dbReference type="Proteomes" id="UP001044222"/>
    </source>
</evidence>
<gene>
    <name evidence="2" type="ORF">ANANG_G00100200</name>
</gene>
<keyword evidence="1" id="KW-0175">Coiled coil</keyword>
<comment type="caution">
    <text evidence="2">The sequence shown here is derived from an EMBL/GenBank/DDBJ whole genome shotgun (WGS) entry which is preliminary data.</text>
</comment>
<dbReference type="Proteomes" id="UP001044222">
    <property type="component" value="Unassembled WGS sequence"/>
</dbReference>
<dbReference type="EMBL" id="JAFIRN010000005">
    <property type="protein sequence ID" value="KAG5848597.1"/>
    <property type="molecule type" value="Genomic_DNA"/>
</dbReference>
<keyword evidence="3" id="KW-1185">Reference proteome</keyword>
<name>A0A9D3MGL7_ANGAN</name>
<proteinExistence type="predicted"/>
<accession>A0A9D3MGL7</accession>
<reference evidence="2" key="1">
    <citation type="submission" date="2021-01" db="EMBL/GenBank/DDBJ databases">
        <title>A chromosome-scale assembly of European eel, Anguilla anguilla.</title>
        <authorList>
            <person name="Henkel C."/>
            <person name="Jong-Raadsen S.A."/>
            <person name="Dufour S."/>
            <person name="Weltzien F.-A."/>
            <person name="Palstra A.P."/>
            <person name="Pelster B."/>
            <person name="Spaink H.P."/>
            <person name="Van Den Thillart G.E."/>
            <person name="Jansen H."/>
            <person name="Zahm M."/>
            <person name="Klopp C."/>
            <person name="Cedric C."/>
            <person name="Louis A."/>
            <person name="Berthelot C."/>
            <person name="Parey E."/>
            <person name="Roest Crollius H."/>
            <person name="Montfort J."/>
            <person name="Robinson-Rechavi M."/>
            <person name="Bucao C."/>
            <person name="Bouchez O."/>
            <person name="Gislard M."/>
            <person name="Lluch J."/>
            <person name="Milhes M."/>
            <person name="Lampietro C."/>
            <person name="Lopez Roques C."/>
            <person name="Donnadieu C."/>
            <person name="Braasch I."/>
            <person name="Desvignes T."/>
            <person name="Postlethwait J."/>
            <person name="Bobe J."/>
            <person name="Guiguen Y."/>
            <person name="Dirks R."/>
        </authorList>
    </citation>
    <scope>NUCLEOTIDE SEQUENCE</scope>
    <source>
        <strain evidence="2">Tag_6206</strain>
        <tissue evidence="2">Liver</tissue>
    </source>
</reference>
<protein>
    <submittedName>
        <fullName evidence="2">Uncharacterized protein</fullName>
    </submittedName>
</protein>
<evidence type="ECO:0000256" key="1">
    <source>
        <dbReference type="SAM" id="Coils"/>
    </source>
</evidence>
<dbReference type="AlphaFoldDB" id="A0A9D3MGL7"/>
<sequence length="316" mass="35552">MHNVITNLPDLQNGASHWIRVLEEETTGRILAVGDLKALLGKVVGMETMLDIFEQAGFDRNHAQSPAVDGGAFDNVFGVVRTALRALYPARLDITTLTGPPLKDNQPPATYIHTQLRRWRLITERDVRVDPIMTTLFRKAIREGMSQEVGRRLDEVVGLNTMTHRAFVDHVVHAVERQRKEGKKLEDQTKDIQRKLLQLQLEELKAKEKRAREIKELDKEKEAKKVASVKIQNMDNGFFDFEATPPHEPWSSLMVPQPTVIYNFSGIPHPVAMQDTKEQCISDSMKLLEKLAKGVQEEAAALLSGGGVLGKSNHGW</sequence>
<organism evidence="2 3">
    <name type="scientific">Anguilla anguilla</name>
    <name type="common">European freshwater eel</name>
    <name type="synonym">Muraena anguilla</name>
    <dbReference type="NCBI Taxonomy" id="7936"/>
    <lineage>
        <taxon>Eukaryota</taxon>
        <taxon>Metazoa</taxon>
        <taxon>Chordata</taxon>
        <taxon>Craniata</taxon>
        <taxon>Vertebrata</taxon>
        <taxon>Euteleostomi</taxon>
        <taxon>Actinopterygii</taxon>
        <taxon>Neopterygii</taxon>
        <taxon>Teleostei</taxon>
        <taxon>Anguilliformes</taxon>
        <taxon>Anguillidae</taxon>
        <taxon>Anguilla</taxon>
    </lineage>
</organism>
<feature type="non-terminal residue" evidence="2">
    <location>
        <position position="1"/>
    </location>
</feature>
<feature type="coiled-coil region" evidence="1">
    <location>
        <begin position="175"/>
        <end position="224"/>
    </location>
</feature>
<evidence type="ECO:0000313" key="2">
    <source>
        <dbReference type="EMBL" id="KAG5848597.1"/>
    </source>
</evidence>